<dbReference type="Proteomes" id="UP001457282">
    <property type="component" value="Unassembled WGS sequence"/>
</dbReference>
<dbReference type="SUPFAM" id="SSF55874">
    <property type="entry name" value="ATPase domain of HSP90 chaperone/DNA topoisomerase II/histidine kinase"/>
    <property type="match status" value="1"/>
</dbReference>
<proteinExistence type="predicted"/>
<evidence type="ECO:0000313" key="4">
    <source>
        <dbReference type="Proteomes" id="UP001457282"/>
    </source>
</evidence>
<keyword evidence="1" id="KW-0175">Coiled coil</keyword>
<dbReference type="PANTHER" id="PTHR33566">
    <property type="entry name" value="EN/SPM-LIKE TRANSPOSON-RELATED"/>
    <property type="match status" value="1"/>
</dbReference>
<feature type="coiled-coil region" evidence="1">
    <location>
        <begin position="1220"/>
        <end position="1254"/>
    </location>
</feature>
<evidence type="ECO:0000256" key="1">
    <source>
        <dbReference type="SAM" id="Coils"/>
    </source>
</evidence>
<accession>A0AAW1W2I1</accession>
<dbReference type="InterPro" id="IPR036890">
    <property type="entry name" value="HATPase_C_sf"/>
</dbReference>
<name>A0AAW1W2I1_RUBAR</name>
<sequence>MDKEYRFRILLPNGTSVHLKLQNPEPKMPFGDFIRRVEEEYVRTWRQSGSLKRKREINWKGGSFLLVDAHDMKIQNVVNFKNFKPHQCHTLTLQDGLRQTATTFENMWDLTPDTDILRELPQEYTCETALADLIDNSLQAVWSNEDKHVKHISVDVTDDMISIFDTGPGMDGSDENSIVKWGKMGASLHRSYKEQAIGGKPPYLKPYFGMFGYGGPVASMQLGRHALVSSKTKDSKKVYTLNLDRDALLKGSNWKTGGSMREPEEDEISRTPHGSFTKVEISGPKLKLDISQLQCKLKDIYFPYIQYDEDSKSGKTIMPVKFEVNGVDLAEIQGGEIAITNLHSCNGPDFVLQLQFSCKHDNTSKSPDSKTYTKANARLKCVYFPLVKGKENIDRILEGLESEGCRARVNFETFSRVSIRRLGRLLPDARWDWLPFMDLKQKRGDTAQLLKRCCMRVKCFIETDAGFNPTPSKTDLAHYSPFTTALRNFGIKPLENEKDIKVQFYRDGNLLNPSQLKRDYEDWILQMHAKYDDEADCGQDQPVFVVSPANKKALRISSEVARVHKSITRNGITWKCGQRIKLLKGACAGVHNNNVYATIEYFLLEGLQDESGGEARILCRPSRLSGEKGCILSFNDGDTNLDMGESLSVPLSVIDAGKCVAVERTEWDNHIERQRQKSPSTIELLGAEQCQELNVDGALPVDARAGKAPPEEIVAVIRPGNYVYSSASKTLDQKYIVKSNLEMSMEVNFRGNAEDVHHIFSVRVGPKSLKGIPGLYVFPLKCKLPGFFRSAGVYTFSFHLNDSDCKSAERRVRIRPSSKVGRWGLLNDDQLPLYQVRVGSVFPSLSLACYDVCDNRIPFATTLEVVAKVETNGVELFHVEKFRKELSTCNMTLTVKGILIESNKLDKLRPRYEATLVVCAENGLFSVSVPCQVNPGPLQIVKALPPILENQVLPGCSIQEFILEMFDGYGNHVTEGTEVQLKLEGFSIQDRLGTARMVDHHGCIDLGGLLKVTAGYGKNVSISVYSNDVVLLNLQSQTEKRVLRISSKVPEVCMAGTQMENLIFEIVNSAGVVDDTIHHEEKSGQLHMLTIKASSFMEESVRYTFKHGRCTVPAISVPQVEGSFYFVAAHSSHPELHLNVKVPVVQVPKEKYDDLFIKKEKHDETQIPCELLPLQVGNLMVPKVEHHEFQPPCPNGNISLLPDSSCLLQLETFKEQENYIRELGIRIGDLEEKLDIFNKEKAKVKQELSDLQGSVEPYKEESLNRIESMSHTAAAIICSLSREVSFQETNNHFMGDVIGLVTLLGTVGTTNLSRILAEYLGKDQMLAIVCRSYAAASALEKFVQSGHGEVDSMHSLYEETVLLKKSARGRSFVICLEDIRPYTGDFEGSDPQRKLALPDPVLPSGNAPDGFLGYAVNMVDLDIHHLHTVTSAGHGLRETLFYCLFGELQVYKTREDMLVARSCIKHGAISLDGGILKQSGVISFGVGEPEICFPVAESLLLLTSANVVEVEKQIEEKKSVMMKINICIEKVTKNHRRLLKRFKKTKKLGHKLLETIRSRQEESSSPVKEGGQLLNANSSQSL</sequence>
<keyword evidence="4" id="KW-1185">Reference proteome</keyword>
<evidence type="ECO:0000313" key="3">
    <source>
        <dbReference type="EMBL" id="KAK9914477.1"/>
    </source>
</evidence>
<dbReference type="Pfam" id="PF13589">
    <property type="entry name" value="HATPase_c_3"/>
    <property type="match status" value="1"/>
</dbReference>
<dbReference type="EMBL" id="JBEDUW010000007">
    <property type="protein sequence ID" value="KAK9914477.1"/>
    <property type="molecule type" value="Genomic_DNA"/>
</dbReference>
<feature type="region of interest" description="Disordered" evidence="2">
    <location>
        <begin position="1559"/>
        <end position="1582"/>
    </location>
</feature>
<dbReference type="PANTHER" id="PTHR33566:SF1">
    <property type="entry name" value="EN_SPM-LIKE TRANSPOSON-RELATED"/>
    <property type="match status" value="1"/>
</dbReference>
<gene>
    <name evidence="3" type="ORF">M0R45_038254</name>
</gene>
<feature type="region of interest" description="Disordered" evidence="2">
    <location>
        <begin position="254"/>
        <end position="275"/>
    </location>
</feature>
<evidence type="ECO:0008006" key="5">
    <source>
        <dbReference type="Google" id="ProtNLM"/>
    </source>
</evidence>
<protein>
    <recommendedName>
        <fullName evidence="5">Gamma-irradiation and mitomycin c induced 1</fullName>
    </recommendedName>
</protein>
<reference evidence="3 4" key="1">
    <citation type="journal article" date="2023" name="G3 (Bethesda)">
        <title>A chromosome-length genome assembly and annotation of blackberry (Rubus argutus, cv. 'Hillquist').</title>
        <authorList>
            <person name="Bruna T."/>
            <person name="Aryal R."/>
            <person name="Dudchenko O."/>
            <person name="Sargent D.J."/>
            <person name="Mead D."/>
            <person name="Buti M."/>
            <person name="Cavallini A."/>
            <person name="Hytonen T."/>
            <person name="Andres J."/>
            <person name="Pham M."/>
            <person name="Weisz D."/>
            <person name="Mascagni F."/>
            <person name="Usai G."/>
            <person name="Natali L."/>
            <person name="Bassil N."/>
            <person name="Fernandez G.E."/>
            <person name="Lomsadze A."/>
            <person name="Armour M."/>
            <person name="Olukolu B."/>
            <person name="Poorten T."/>
            <person name="Britton C."/>
            <person name="Davik J."/>
            <person name="Ashrafi H."/>
            <person name="Aiden E.L."/>
            <person name="Borodovsky M."/>
            <person name="Worthington M."/>
        </authorList>
    </citation>
    <scope>NUCLEOTIDE SEQUENCE [LARGE SCALE GENOMIC DNA]</scope>
    <source>
        <strain evidence="3">PI 553951</strain>
    </source>
</reference>
<comment type="caution">
    <text evidence="3">The sequence shown here is derived from an EMBL/GenBank/DDBJ whole genome shotgun (WGS) entry which is preliminary data.</text>
</comment>
<dbReference type="Gene3D" id="3.30.565.10">
    <property type="entry name" value="Histidine kinase-like ATPase, C-terminal domain"/>
    <property type="match status" value="1"/>
</dbReference>
<organism evidence="3 4">
    <name type="scientific">Rubus argutus</name>
    <name type="common">Southern blackberry</name>
    <dbReference type="NCBI Taxonomy" id="59490"/>
    <lineage>
        <taxon>Eukaryota</taxon>
        <taxon>Viridiplantae</taxon>
        <taxon>Streptophyta</taxon>
        <taxon>Embryophyta</taxon>
        <taxon>Tracheophyta</taxon>
        <taxon>Spermatophyta</taxon>
        <taxon>Magnoliopsida</taxon>
        <taxon>eudicotyledons</taxon>
        <taxon>Gunneridae</taxon>
        <taxon>Pentapetalae</taxon>
        <taxon>rosids</taxon>
        <taxon>fabids</taxon>
        <taxon>Rosales</taxon>
        <taxon>Rosaceae</taxon>
        <taxon>Rosoideae</taxon>
        <taxon>Rosoideae incertae sedis</taxon>
        <taxon>Rubus</taxon>
    </lineage>
</organism>
<evidence type="ECO:0000256" key="2">
    <source>
        <dbReference type="SAM" id="MobiDB-lite"/>
    </source>
</evidence>